<evidence type="ECO:0000313" key="1">
    <source>
        <dbReference type="EMBL" id="KAI3753300.1"/>
    </source>
</evidence>
<reference evidence="1 2" key="2">
    <citation type="journal article" date="2022" name="Mol. Ecol. Resour.">
        <title>The genomes of chicory, endive, great burdock and yacon provide insights into Asteraceae paleo-polyploidization history and plant inulin production.</title>
        <authorList>
            <person name="Fan W."/>
            <person name="Wang S."/>
            <person name="Wang H."/>
            <person name="Wang A."/>
            <person name="Jiang F."/>
            <person name="Liu H."/>
            <person name="Zhao H."/>
            <person name="Xu D."/>
            <person name="Zhang Y."/>
        </authorList>
    </citation>
    <scope>NUCLEOTIDE SEQUENCE [LARGE SCALE GENOMIC DNA]</scope>
    <source>
        <strain evidence="2">cv. Punajuju</strain>
        <tissue evidence="1">Leaves</tissue>
    </source>
</reference>
<gene>
    <name evidence="1" type="ORF">L2E82_25350</name>
</gene>
<accession>A0ACB9E381</accession>
<organism evidence="1 2">
    <name type="scientific">Cichorium intybus</name>
    <name type="common">Chicory</name>
    <dbReference type="NCBI Taxonomy" id="13427"/>
    <lineage>
        <taxon>Eukaryota</taxon>
        <taxon>Viridiplantae</taxon>
        <taxon>Streptophyta</taxon>
        <taxon>Embryophyta</taxon>
        <taxon>Tracheophyta</taxon>
        <taxon>Spermatophyta</taxon>
        <taxon>Magnoliopsida</taxon>
        <taxon>eudicotyledons</taxon>
        <taxon>Gunneridae</taxon>
        <taxon>Pentapetalae</taxon>
        <taxon>asterids</taxon>
        <taxon>campanulids</taxon>
        <taxon>Asterales</taxon>
        <taxon>Asteraceae</taxon>
        <taxon>Cichorioideae</taxon>
        <taxon>Cichorieae</taxon>
        <taxon>Cichoriinae</taxon>
        <taxon>Cichorium</taxon>
    </lineage>
</organism>
<protein>
    <submittedName>
        <fullName evidence="1">Uncharacterized protein</fullName>
    </submittedName>
</protein>
<sequence>MRLFSQMQYEGFKPSQFTLGIVLRMCSEVNMEQRKSLSRRTKSVEKIRKLRGKDMTKSLENTYGVWGSVRSSR</sequence>
<comment type="caution">
    <text evidence="1">The sequence shown here is derived from an EMBL/GenBank/DDBJ whole genome shotgun (WGS) entry which is preliminary data.</text>
</comment>
<dbReference type="EMBL" id="CM042012">
    <property type="protein sequence ID" value="KAI3753300.1"/>
    <property type="molecule type" value="Genomic_DNA"/>
</dbReference>
<evidence type="ECO:0000313" key="2">
    <source>
        <dbReference type="Proteomes" id="UP001055811"/>
    </source>
</evidence>
<dbReference type="Proteomes" id="UP001055811">
    <property type="component" value="Linkage Group LG04"/>
</dbReference>
<reference evidence="2" key="1">
    <citation type="journal article" date="2022" name="Mol. Ecol. Resour.">
        <title>The genomes of chicory, endive, great burdock and yacon provide insights into Asteraceae palaeo-polyploidization history and plant inulin production.</title>
        <authorList>
            <person name="Fan W."/>
            <person name="Wang S."/>
            <person name="Wang H."/>
            <person name="Wang A."/>
            <person name="Jiang F."/>
            <person name="Liu H."/>
            <person name="Zhao H."/>
            <person name="Xu D."/>
            <person name="Zhang Y."/>
        </authorList>
    </citation>
    <scope>NUCLEOTIDE SEQUENCE [LARGE SCALE GENOMIC DNA]</scope>
    <source>
        <strain evidence="2">cv. Punajuju</strain>
    </source>
</reference>
<name>A0ACB9E381_CICIN</name>
<keyword evidence="2" id="KW-1185">Reference proteome</keyword>
<proteinExistence type="predicted"/>